<dbReference type="EMBL" id="CP046294">
    <property type="protein sequence ID" value="QGR69630.1"/>
    <property type="molecule type" value="Genomic_DNA"/>
</dbReference>
<dbReference type="InterPro" id="IPR002155">
    <property type="entry name" value="Thiolase"/>
</dbReference>
<dbReference type="InterPro" id="IPR020615">
    <property type="entry name" value="Thiolase_acyl_enz_int_AS"/>
</dbReference>
<comment type="similarity">
    <text evidence="1 5">Belongs to the thiolase-like superfamily. Thiolase family.</text>
</comment>
<dbReference type="FunFam" id="3.40.47.10:FF:000010">
    <property type="entry name" value="Acetyl-CoA acetyltransferase (Thiolase)"/>
    <property type="match status" value="1"/>
</dbReference>
<evidence type="ECO:0000256" key="3">
    <source>
        <dbReference type="ARBA" id="ARBA00023315"/>
    </source>
</evidence>
<dbReference type="GeneID" id="58045425"/>
<sequence length="394" mass="40279">MDNIVIVSAVRTAIGSFNGALAPVSAVDLGSIVLREAMARAGISGDNVDEVILGNVLQAGLGQNPARQALLKSGIPDTVSAYTVNKVCGSGLKSVALAAQAILAGDAQTIIAGGMENMSQAPYLMDSKARWGYRLGDGQLFDVILKDGLMCATHDYHMGITAENVAKEYGISREAQDALALASQQKAVAAISSGAFAQEIVPVTVKNRKGDITVDTDEFPKAGTTAEGLAKLRPAFSKDGTVTAGNASGINDGAAALVVMSESRARQLGLTPLARIRGYASGGVAPALMGMGPVPATLNVLKKTGLALSDIDLIEANEAFAAQFLAVGKTLGFDAEKVNVYGGAIALGHPIGASGARILVTLLHALQARNKTLGLATLCIGGGQGTAMIIERLN</sequence>
<dbReference type="PROSITE" id="PS00098">
    <property type="entry name" value="THIOLASE_1"/>
    <property type="match status" value="1"/>
</dbReference>
<dbReference type="KEGG" id="yin:CH53_2124"/>
<feature type="active site" description="Acyl-thioester intermediate" evidence="4">
    <location>
        <position position="88"/>
    </location>
</feature>
<dbReference type="PANTHER" id="PTHR18919">
    <property type="entry name" value="ACETYL-COA C-ACYLTRANSFERASE"/>
    <property type="match status" value="1"/>
</dbReference>
<dbReference type="Proteomes" id="UP000038750">
    <property type="component" value="Unassembled WGS sequence"/>
</dbReference>
<keyword evidence="2 5" id="KW-0808">Transferase</keyword>
<dbReference type="EMBL" id="CPZJ01000011">
    <property type="protein sequence ID" value="CNG00098.1"/>
    <property type="molecule type" value="Genomic_DNA"/>
</dbReference>
<dbReference type="InterPro" id="IPR020610">
    <property type="entry name" value="Thiolase_AS"/>
</dbReference>
<dbReference type="PANTHER" id="PTHR18919:SF164">
    <property type="entry name" value="ACETYL-COA ACETYLTRANSFERASE"/>
    <property type="match status" value="1"/>
</dbReference>
<name>A0A0T9MDX8_YERIN</name>
<dbReference type="Pfam" id="PF00108">
    <property type="entry name" value="Thiolase_N"/>
    <property type="match status" value="1"/>
</dbReference>
<feature type="domain" description="Thiolase C-terminal" evidence="7">
    <location>
        <begin position="270"/>
        <end position="392"/>
    </location>
</feature>
<keyword evidence="3 5" id="KW-0012">Acyltransferase</keyword>
<dbReference type="PIRSF" id="PIRSF000429">
    <property type="entry name" value="Ac-CoA_Ac_transf"/>
    <property type="match status" value="1"/>
</dbReference>
<dbReference type="InterPro" id="IPR020613">
    <property type="entry name" value="Thiolase_CS"/>
</dbReference>
<dbReference type="InterPro" id="IPR020617">
    <property type="entry name" value="Thiolase_C"/>
</dbReference>
<dbReference type="eggNOG" id="COG0183">
    <property type="taxonomic scope" value="Bacteria"/>
</dbReference>
<evidence type="ECO:0000313" key="11">
    <source>
        <dbReference type="Proteomes" id="UP000424966"/>
    </source>
</evidence>
<dbReference type="InterPro" id="IPR016039">
    <property type="entry name" value="Thiolase-like"/>
</dbReference>
<dbReference type="GO" id="GO:0003985">
    <property type="term" value="F:acetyl-CoA C-acetyltransferase activity"/>
    <property type="evidence" value="ECO:0007669"/>
    <property type="project" value="UniProtKB-EC"/>
</dbReference>
<gene>
    <name evidence="8" type="primary">fadA_1</name>
    <name evidence="8" type="ORF">ERS008530_02668</name>
    <name evidence="9" type="ORF">FOC37_04145</name>
</gene>
<dbReference type="InterPro" id="IPR020616">
    <property type="entry name" value="Thiolase_N"/>
</dbReference>
<evidence type="ECO:0000256" key="2">
    <source>
        <dbReference type="ARBA" id="ARBA00022679"/>
    </source>
</evidence>
<dbReference type="EC" id="2.3.1.16" evidence="8 9"/>
<proteinExistence type="inferred from homology"/>
<dbReference type="CDD" id="cd00751">
    <property type="entry name" value="thiolase"/>
    <property type="match status" value="1"/>
</dbReference>
<evidence type="ECO:0000313" key="9">
    <source>
        <dbReference type="EMBL" id="QGR69630.1"/>
    </source>
</evidence>
<organism evidence="8 10">
    <name type="scientific">Yersinia intermedia</name>
    <dbReference type="NCBI Taxonomy" id="631"/>
    <lineage>
        <taxon>Bacteria</taxon>
        <taxon>Pseudomonadati</taxon>
        <taxon>Pseudomonadota</taxon>
        <taxon>Gammaproteobacteria</taxon>
        <taxon>Enterobacterales</taxon>
        <taxon>Yersiniaceae</taxon>
        <taxon>Yersinia</taxon>
    </lineage>
</organism>
<evidence type="ECO:0000259" key="7">
    <source>
        <dbReference type="Pfam" id="PF02803"/>
    </source>
</evidence>
<dbReference type="OrthoDB" id="9764638at2"/>
<reference evidence="9 11" key="2">
    <citation type="submission" date="2019-11" db="EMBL/GenBank/DDBJ databases">
        <title>FDA dAtabase for Regulatory Grade micrObial Sequences (FDA-ARGOS): Supporting development and validation of Infectious Disease Dx tests.</title>
        <authorList>
            <person name="Patel R."/>
            <person name="Rucinski S."/>
            <person name="Tallon L."/>
            <person name="Sadzewicz L."/>
            <person name="Vavikolanu K."/>
            <person name="Mehta A."/>
            <person name="Aluvathingal J."/>
            <person name="Nadendla S."/>
            <person name="Nandy P."/>
            <person name="Geyer C."/>
            <person name="Yan Y."/>
            <person name="Sichtig H."/>
        </authorList>
    </citation>
    <scope>NUCLEOTIDE SEQUENCE [LARGE SCALE GENOMIC DNA]</scope>
    <source>
        <strain evidence="9 11">FDAARGOS_729</strain>
    </source>
</reference>
<feature type="active site" description="Proton acceptor" evidence="4">
    <location>
        <position position="379"/>
    </location>
</feature>
<dbReference type="AlphaFoldDB" id="A0A0T9MDX8"/>
<evidence type="ECO:0000313" key="10">
    <source>
        <dbReference type="Proteomes" id="UP000038750"/>
    </source>
</evidence>
<keyword evidence="11" id="KW-1185">Reference proteome</keyword>
<feature type="domain" description="Thiolase N-terminal" evidence="6">
    <location>
        <begin position="4"/>
        <end position="263"/>
    </location>
</feature>
<reference evidence="8 10" key="1">
    <citation type="submission" date="2015-03" db="EMBL/GenBank/DDBJ databases">
        <authorList>
            <person name="Murphy D."/>
        </authorList>
    </citation>
    <scope>NUCLEOTIDE SEQUENCE [LARGE SCALE GENOMIC DNA]</scope>
    <source>
        <strain evidence="8 10">BR165/97</strain>
    </source>
</reference>
<dbReference type="EC" id="2.3.1.9" evidence="8"/>
<evidence type="ECO:0000256" key="1">
    <source>
        <dbReference type="ARBA" id="ARBA00010982"/>
    </source>
</evidence>
<evidence type="ECO:0000256" key="5">
    <source>
        <dbReference type="RuleBase" id="RU003557"/>
    </source>
</evidence>
<dbReference type="GO" id="GO:0044281">
    <property type="term" value="P:small molecule metabolic process"/>
    <property type="evidence" value="ECO:0007669"/>
    <property type="project" value="UniProtKB-ARBA"/>
</dbReference>
<evidence type="ECO:0000256" key="4">
    <source>
        <dbReference type="PIRSR" id="PIRSR000429-1"/>
    </source>
</evidence>
<protein>
    <submittedName>
        <fullName evidence="8">3-ketoacyl-CoA thiolase</fullName>
        <ecNumber evidence="8 9">2.3.1.16</ecNumber>
        <ecNumber evidence="8">2.3.1.9</ecNumber>
    </submittedName>
    <submittedName>
        <fullName evidence="9">Acetyl-CoA C-acyltransferase</fullName>
    </submittedName>
</protein>
<dbReference type="STRING" id="631.CH53_2124"/>
<dbReference type="NCBIfam" id="TIGR01930">
    <property type="entry name" value="AcCoA-C-Actrans"/>
    <property type="match status" value="1"/>
</dbReference>
<dbReference type="Proteomes" id="UP000424966">
    <property type="component" value="Chromosome"/>
</dbReference>
<evidence type="ECO:0000313" key="8">
    <source>
        <dbReference type="EMBL" id="CNG00098.1"/>
    </source>
</evidence>
<evidence type="ECO:0000259" key="6">
    <source>
        <dbReference type="Pfam" id="PF00108"/>
    </source>
</evidence>
<accession>A0A0T9MDX8</accession>
<dbReference type="PROSITE" id="PS00737">
    <property type="entry name" value="THIOLASE_2"/>
    <property type="match status" value="1"/>
</dbReference>
<dbReference type="PROSITE" id="PS00099">
    <property type="entry name" value="THIOLASE_3"/>
    <property type="match status" value="1"/>
</dbReference>
<dbReference type="Gene3D" id="3.40.47.10">
    <property type="match status" value="2"/>
</dbReference>
<dbReference type="SUPFAM" id="SSF53901">
    <property type="entry name" value="Thiolase-like"/>
    <property type="match status" value="2"/>
</dbReference>
<feature type="active site" description="Proton acceptor" evidence="4">
    <location>
        <position position="349"/>
    </location>
</feature>
<dbReference type="RefSeq" id="WP_005191525.1">
    <property type="nucleotide sequence ID" value="NZ_CABHXW010000008.1"/>
</dbReference>
<dbReference type="Pfam" id="PF02803">
    <property type="entry name" value="Thiolase_C"/>
    <property type="match status" value="1"/>
</dbReference>